<dbReference type="SMART" id="SM00356">
    <property type="entry name" value="ZnF_C3H1"/>
    <property type="match status" value="1"/>
</dbReference>
<dbReference type="PROSITE" id="PS50089">
    <property type="entry name" value="ZF_RING_2"/>
    <property type="match status" value="1"/>
</dbReference>
<dbReference type="InterPro" id="IPR017907">
    <property type="entry name" value="Znf_RING_CS"/>
</dbReference>
<dbReference type="PANTHER" id="PTHR12930:SF0">
    <property type="entry name" value="RING FINGER PROTEIN 113B"/>
    <property type="match status" value="1"/>
</dbReference>
<organism evidence="10 11">
    <name type="scientific">Piedraia hortae CBS 480.64</name>
    <dbReference type="NCBI Taxonomy" id="1314780"/>
    <lineage>
        <taxon>Eukaryota</taxon>
        <taxon>Fungi</taxon>
        <taxon>Dikarya</taxon>
        <taxon>Ascomycota</taxon>
        <taxon>Pezizomycotina</taxon>
        <taxon>Dothideomycetes</taxon>
        <taxon>Dothideomycetidae</taxon>
        <taxon>Capnodiales</taxon>
        <taxon>Piedraiaceae</taxon>
        <taxon>Piedraia</taxon>
    </lineage>
</organism>
<sequence length="263" mass="29435">MADSAPVFKKRGAGKNVRKRAATPPMSPSSSSDVDQAVRVKRPKKVGIHALNEQESHIKDVEKRASTFSADRSTTLALNEESTKVQHWNAEGADPSGRKMGPKKAAGNVRVMTLIDFAPDVCKDYKLTGFCGFGDTCKFLHAREDYKQGWQLDREWEIGEANKTADSRDQEKTEEEKLLENIPFKCIICKDDYKKPIMTKCGHYFCEKCAMTRYAREKTKQCANCGADTGGTFSNVGAKKLNDLLEKKRLRQEAKDALKESDS</sequence>
<evidence type="ECO:0000259" key="8">
    <source>
        <dbReference type="PROSITE" id="PS50089"/>
    </source>
</evidence>
<feature type="compositionally biased region" description="Basic residues" evidence="7">
    <location>
        <begin position="8"/>
        <end position="21"/>
    </location>
</feature>
<dbReference type="Pfam" id="PF13445">
    <property type="entry name" value="zf-RING_UBOX"/>
    <property type="match status" value="1"/>
</dbReference>
<dbReference type="Gene3D" id="3.30.40.10">
    <property type="entry name" value="Zinc/RING finger domain, C3HC4 (zinc finger)"/>
    <property type="match status" value="1"/>
</dbReference>
<dbReference type="PANTHER" id="PTHR12930">
    <property type="entry name" value="ZINC FINGER PROTEIN 183"/>
    <property type="match status" value="1"/>
</dbReference>
<evidence type="ECO:0000256" key="4">
    <source>
        <dbReference type="ARBA" id="ARBA00022833"/>
    </source>
</evidence>
<dbReference type="CDD" id="cd16539">
    <property type="entry name" value="RING-HC_RNF113A_B"/>
    <property type="match status" value="1"/>
</dbReference>
<reference evidence="10" key="1">
    <citation type="journal article" date="2020" name="Stud. Mycol.">
        <title>101 Dothideomycetes genomes: a test case for predicting lifestyles and emergence of pathogens.</title>
        <authorList>
            <person name="Haridas S."/>
            <person name="Albert R."/>
            <person name="Binder M."/>
            <person name="Bloem J."/>
            <person name="Labutti K."/>
            <person name="Salamov A."/>
            <person name="Andreopoulos B."/>
            <person name="Baker S."/>
            <person name="Barry K."/>
            <person name="Bills G."/>
            <person name="Bluhm B."/>
            <person name="Cannon C."/>
            <person name="Castanera R."/>
            <person name="Culley D."/>
            <person name="Daum C."/>
            <person name="Ezra D."/>
            <person name="Gonzalez J."/>
            <person name="Henrissat B."/>
            <person name="Kuo A."/>
            <person name="Liang C."/>
            <person name="Lipzen A."/>
            <person name="Lutzoni F."/>
            <person name="Magnuson J."/>
            <person name="Mondo S."/>
            <person name="Nolan M."/>
            <person name="Ohm R."/>
            <person name="Pangilinan J."/>
            <person name="Park H.-J."/>
            <person name="Ramirez L."/>
            <person name="Alfaro M."/>
            <person name="Sun H."/>
            <person name="Tritt A."/>
            <person name="Yoshinaga Y."/>
            <person name="Zwiers L.-H."/>
            <person name="Turgeon B."/>
            <person name="Goodwin S."/>
            <person name="Spatafora J."/>
            <person name="Crous P."/>
            <person name="Grigoriev I."/>
        </authorList>
    </citation>
    <scope>NUCLEOTIDE SEQUENCE</scope>
    <source>
        <strain evidence="10">CBS 480.64</strain>
    </source>
</reference>
<keyword evidence="6" id="KW-0539">Nucleus</keyword>
<dbReference type="SUPFAM" id="SSF57850">
    <property type="entry name" value="RING/U-box"/>
    <property type="match status" value="1"/>
</dbReference>
<dbReference type="Proteomes" id="UP000799421">
    <property type="component" value="Unassembled WGS sequence"/>
</dbReference>
<evidence type="ECO:0000256" key="7">
    <source>
        <dbReference type="SAM" id="MobiDB-lite"/>
    </source>
</evidence>
<feature type="domain" description="RING-type" evidence="8">
    <location>
        <begin position="186"/>
        <end position="225"/>
    </location>
</feature>
<keyword evidence="6" id="KW-0507">mRNA processing</keyword>
<proteinExistence type="inferred from homology"/>
<protein>
    <recommendedName>
        <fullName evidence="6">Pre-mRNA-splicing factor CWC24</fullName>
    </recommendedName>
</protein>
<dbReference type="InterPro" id="IPR000571">
    <property type="entry name" value="Znf_CCCH"/>
</dbReference>
<dbReference type="GO" id="GO:0006397">
    <property type="term" value="P:mRNA processing"/>
    <property type="evidence" value="ECO:0007669"/>
    <property type="project" value="UniProtKB-KW"/>
</dbReference>
<feature type="region of interest" description="Disordered" evidence="7">
    <location>
        <begin position="81"/>
        <end position="102"/>
    </location>
</feature>
<dbReference type="InterPro" id="IPR013083">
    <property type="entry name" value="Znf_RING/FYVE/PHD"/>
</dbReference>
<gene>
    <name evidence="10" type="ORF">K470DRAFT_256191</name>
</gene>
<dbReference type="PROSITE" id="PS00518">
    <property type="entry name" value="ZF_RING_1"/>
    <property type="match status" value="1"/>
</dbReference>
<dbReference type="OrthoDB" id="25761at2759"/>
<name>A0A6A7C3Q9_9PEZI</name>
<keyword evidence="3 5" id="KW-0863">Zinc-finger</keyword>
<keyword evidence="6" id="KW-0508">mRNA splicing</keyword>
<comment type="function">
    <text evidence="6">Involved in pre-mRNA splicing.</text>
</comment>
<dbReference type="GO" id="GO:0003677">
    <property type="term" value="F:DNA binding"/>
    <property type="evidence" value="ECO:0007669"/>
    <property type="project" value="UniProtKB-UniRule"/>
</dbReference>
<keyword evidence="4 5" id="KW-0862">Zinc</keyword>
<evidence type="ECO:0000256" key="5">
    <source>
        <dbReference type="PROSITE-ProRule" id="PRU00723"/>
    </source>
</evidence>
<dbReference type="InterPro" id="IPR039971">
    <property type="entry name" value="CWC24-like"/>
</dbReference>
<dbReference type="EMBL" id="MU005967">
    <property type="protein sequence ID" value="KAF2862226.1"/>
    <property type="molecule type" value="Genomic_DNA"/>
</dbReference>
<accession>A0A6A7C3Q9</accession>
<dbReference type="GO" id="GO:0005684">
    <property type="term" value="C:U2-type spliceosomal complex"/>
    <property type="evidence" value="ECO:0007669"/>
    <property type="project" value="TreeGrafter"/>
</dbReference>
<dbReference type="InterPro" id="IPR036855">
    <property type="entry name" value="Znf_CCCH_sf"/>
</dbReference>
<dbReference type="PROSITE" id="PS50103">
    <property type="entry name" value="ZF_C3H1"/>
    <property type="match status" value="1"/>
</dbReference>
<evidence type="ECO:0000256" key="6">
    <source>
        <dbReference type="RuleBase" id="RU367110"/>
    </source>
</evidence>
<dbReference type="Pfam" id="PF00642">
    <property type="entry name" value="zf-CCCH"/>
    <property type="match status" value="1"/>
</dbReference>
<dbReference type="GO" id="GO:0008270">
    <property type="term" value="F:zinc ion binding"/>
    <property type="evidence" value="ECO:0007669"/>
    <property type="project" value="UniProtKB-KW"/>
</dbReference>
<comment type="subunit">
    <text evidence="6">Associated with the spliceosome.</text>
</comment>
<evidence type="ECO:0000256" key="3">
    <source>
        <dbReference type="ARBA" id="ARBA00022771"/>
    </source>
</evidence>
<keyword evidence="6" id="KW-0238">DNA-binding</keyword>
<dbReference type="GO" id="GO:0034247">
    <property type="term" value="P:snoRNA splicing"/>
    <property type="evidence" value="ECO:0007669"/>
    <property type="project" value="TreeGrafter"/>
</dbReference>
<feature type="domain" description="C3H1-type" evidence="9">
    <location>
        <begin position="116"/>
        <end position="144"/>
    </location>
</feature>
<evidence type="ECO:0000313" key="10">
    <source>
        <dbReference type="EMBL" id="KAF2862226.1"/>
    </source>
</evidence>
<dbReference type="InterPro" id="IPR001841">
    <property type="entry name" value="Znf_RING"/>
</dbReference>
<dbReference type="InterPro" id="IPR027370">
    <property type="entry name" value="Znf-RING_euk"/>
</dbReference>
<evidence type="ECO:0000256" key="2">
    <source>
        <dbReference type="ARBA" id="ARBA00022723"/>
    </source>
</evidence>
<keyword evidence="6" id="KW-0747">Spliceosome</keyword>
<dbReference type="SUPFAM" id="SSF90229">
    <property type="entry name" value="CCCH zinc finger"/>
    <property type="match status" value="1"/>
</dbReference>
<keyword evidence="11" id="KW-1185">Reference proteome</keyword>
<dbReference type="SMART" id="SM00184">
    <property type="entry name" value="RING"/>
    <property type="match status" value="1"/>
</dbReference>
<dbReference type="AlphaFoldDB" id="A0A6A7C3Q9"/>
<evidence type="ECO:0000259" key="9">
    <source>
        <dbReference type="PROSITE" id="PS50103"/>
    </source>
</evidence>
<keyword evidence="2 5" id="KW-0479">Metal-binding</keyword>
<evidence type="ECO:0000313" key="11">
    <source>
        <dbReference type="Proteomes" id="UP000799421"/>
    </source>
</evidence>
<evidence type="ECO:0000256" key="1">
    <source>
        <dbReference type="ARBA" id="ARBA00009161"/>
    </source>
</evidence>
<feature type="zinc finger region" description="C3H1-type" evidence="5">
    <location>
        <begin position="116"/>
        <end position="144"/>
    </location>
</feature>
<feature type="region of interest" description="Disordered" evidence="7">
    <location>
        <begin position="1"/>
        <end position="37"/>
    </location>
</feature>
<comment type="similarity">
    <text evidence="1 6">Belongs to the CWC24 family.</text>
</comment>
<comment type="subcellular location">
    <subcellularLocation>
        <location evidence="6">Nucleus</location>
    </subcellularLocation>
</comment>